<feature type="coiled-coil region" evidence="1">
    <location>
        <begin position="6"/>
        <end position="33"/>
    </location>
</feature>
<keyword evidence="1" id="KW-0175">Coiled coil</keyword>
<organism evidence="3 4">
    <name type="scientific">Salibaculum griseiflavum</name>
    <dbReference type="NCBI Taxonomy" id="1914409"/>
    <lineage>
        <taxon>Bacteria</taxon>
        <taxon>Pseudomonadati</taxon>
        <taxon>Pseudomonadota</taxon>
        <taxon>Alphaproteobacteria</taxon>
        <taxon>Rhodobacterales</taxon>
        <taxon>Roseobacteraceae</taxon>
        <taxon>Salibaculum</taxon>
    </lineage>
</organism>
<dbReference type="EMBL" id="QETF01000034">
    <property type="protein sequence ID" value="PWG15595.1"/>
    <property type="molecule type" value="Genomic_DNA"/>
</dbReference>
<dbReference type="Proteomes" id="UP000245293">
    <property type="component" value="Unassembled WGS sequence"/>
</dbReference>
<evidence type="ECO:0000313" key="4">
    <source>
        <dbReference type="Proteomes" id="UP000245293"/>
    </source>
</evidence>
<feature type="region of interest" description="Disordered" evidence="2">
    <location>
        <begin position="245"/>
        <end position="266"/>
    </location>
</feature>
<gene>
    <name evidence="3" type="ORF">DFK10_16045</name>
</gene>
<evidence type="ECO:0000256" key="2">
    <source>
        <dbReference type="SAM" id="MobiDB-lite"/>
    </source>
</evidence>
<accession>A0A2V1NZH5</accession>
<keyword evidence="4" id="KW-1185">Reference proteome</keyword>
<name>A0A2V1NZH5_9RHOB</name>
<proteinExistence type="predicted"/>
<sequence length="266" mass="29403">MANTYKQKLATEIEALSSRREQWENDQLKAANEKLYEILADCFTLMNDVMRKDSNAKALNSLLTDLGMKPKNNTSIALRVIRAVFGKEGKREHAYARVLKVAALEIAEDQSLASFIQERGGIEEIRRTPSASKKNLSSEDYKTIAKSVFAETPNTVSAYQLPETVKFTDADKQFAVAVLRIDENAQAHVLHSTTHEKLVNTALSVAGKEIHDLQESADTTAEHDEYINTLTSVLTKFHASLTFDPAQSEAPASTDEAAANVTLEES</sequence>
<dbReference type="OrthoDB" id="7832897at2"/>
<protein>
    <submittedName>
        <fullName evidence="3">Uncharacterized protein</fullName>
    </submittedName>
</protein>
<evidence type="ECO:0000313" key="3">
    <source>
        <dbReference type="EMBL" id="PWG15595.1"/>
    </source>
</evidence>
<reference evidence="4" key="1">
    <citation type="submission" date="2018-05" db="EMBL/GenBank/DDBJ databases">
        <authorList>
            <person name="Du Z."/>
            <person name="Wang X."/>
        </authorList>
    </citation>
    <scope>NUCLEOTIDE SEQUENCE [LARGE SCALE GENOMIC DNA]</scope>
    <source>
        <strain evidence="4">WDS4C29</strain>
    </source>
</reference>
<dbReference type="RefSeq" id="WP_109390048.1">
    <property type="nucleotide sequence ID" value="NZ_QETF01000034.1"/>
</dbReference>
<comment type="caution">
    <text evidence="3">The sequence shown here is derived from an EMBL/GenBank/DDBJ whole genome shotgun (WGS) entry which is preliminary data.</text>
</comment>
<dbReference type="AlphaFoldDB" id="A0A2V1NZH5"/>
<evidence type="ECO:0000256" key="1">
    <source>
        <dbReference type="SAM" id="Coils"/>
    </source>
</evidence>